<feature type="transmembrane region" description="Helical" evidence="7">
    <location>
        <begin position="225"/>
        <end position="243"/>
    </location>
</feature>
<comment type="caution">
    <text evidence="8">The sequence shown here is derived from an EMBL/GenBank/DDBJ whole genome shotgun (WGS) entry which is preliminary data.</text>
</comment>
<evidence type="ECO:0000313" key="9">
    <source>
        <dbReference type="Proteomes" id="UP000664398"/>
    </source>
</evidence>
<keyword evidence="4 7" id="KW-1133">Transmembrane helix</keyword>
<dbReference type="InterPro" id="IPR017039">
    <property type="entry name" value="Virul_fac_BrkB"/>
</dbReference>
<evidence type="ECO:0000256" key="7">
    <source>
        <dbReference type="SAM" id="Phobius"/>
    </source>
</evidence>
<evidence type="ECO:0000256" key="2">
    <source>
        <dbReference type="ARBA" id="ARBA00022475"/>
    </source>
</evidence>
<proteinExistence type="predicted"/>
<feature type="transmembrane region" description="Helical" evidence="7">
    <location>
        <begin position="282"/>
        <end position="304"/>
    </location>
</feature>
<feature type="compositionally biased region" description="Basic and acidic residues" evidence="6">
    <location>
        <begin position="12"/>
        <end position="23"/>
    </location>
</feature>
<gene>
    <name evidence="8" type="ORF">J4H91_04530</name>
</gene>
<dbReference type="AlphaFoldDB" id="A0A939LTL9"/>
<feature type="transmembrane region" description="Helical" evidence="7">
    <location>
        <begin position="255"/>
        <end position="276"/>
    </location>
</feature>
<comment type="subcellular location">
    <subcellularLocation>
        <location evidence="1">Cell membrane</location>
        <topology evidence="1">Multi-pass membrane protein</topology>
    </subcellularLocation>
</comment>
<keyword evidence="3 7" id="KW-0812">Transmembrane</keyword>
<feature type="region of interest" description="Disordered" evidence="6">
    <location>
        <begin position="1"/>
        <end position="23"/>
    </location>
</feature>
<dbReference type="GO" id="GO:0005886">
    <property type="term" value="C:plasma membrane"/>
    <property type="evidence" value="ECO:0007669"/>
    <property type="project" value="UniProtKB-SubCell"/>
</dbReference>
<feature type="transmembrane region" description="Helical" evidence="7">
    <location>
        <begin position="66"/>
        <end position="85"/>
    </location>
</feature>
<dbReference type="PANTHER" id="PTHR30213">
    <property type="entry name" value="INNER MEMBRANE PROTEIN YHJD"/>
    <property type="match status" value="1"/>
</dbReference>
<evidence type="ECO:0000256" key="3">
    <source>
        <dbReference type="ARBA" id="ARBA00022692"/>
    </source>
</evidence>
<evidence type="ECO:0000313" key="8">
    <source>
        <dbReference type="EMBL" id="MBO1804584.1"/>
    </source>
</evidence>
<sequence length="340" mass="37334">MPPRYPGHQGHRRGEGRDPHRQDEVAVVDRARELWRRAQLTRPWRTYSHFTDVGGVVLSGGMSYQALFAVFAGLWVGFGIFGIVLRGRPELLESLVDQINTFVPGLLGETDGSGAVQLQMLLEARALDWTSIVAGAALVWVALNWFTGTRRSIRIIFGLEVKRYRNAALLKLRDLALAIGFFLAILVSAALTVLSSTLVSTVYGWVGVDPDGWLFGGLGKTVRYGAMYVFDVMVLLAMHRFLAEIRIPRRELVMGCMLGGAALLGLKVLGGALISGASDNPLLATFTVFIGLLIWFNILCRLLLLTSSWIATGVNRSLGVPEEPAADMPDQPTERRITSR</sequence>
<accession>A0A939LTL9</accession>
<evidence type="ECO:0000256" key="6">
    <source>
        <dbReference type="SAM" id="MobiDB-lite"/>
    </source>
</evidence>
<feature type="region of interest" description="Disordered" evidence="6">
    <location>
        <begin position="321"/>
        <end position="340"/>
    </location>
</feature>
<name>A0A939LTL9_9MICO</name>
<dbReference type="Pfam" id="PF03631">
    <property type="entry name" value="Virul_fac_BrkB"/>
    <property type="match status" value="1"/>
</dbReference>
<keyword evidence="9" id="KW-1185">Reference proteome</keyword>
<organism evidence="8 9">
    <name type="scientific">Leucobacter ruminantium</name>
    <dbReference type="NCBI Taxonomy" id="1289170"/>
    <lineage>
        <taxon>Bacteria</taxon>
        <taxon>Bacillati</taxon>
        <taxon>Actinomycetota</taxon>
        <taxon>Actinomycetes</taxon>
        <taxon>Micrococcales</taxon>
        <taxon>Microbacteriaceae</taxon>
        <taxon>Leucobacter</taxon>
    </lineage>
</organism>
<dbReference type="PANTHER" id="PTHR30213:SF1">
    <property type="entry name" value="INNER MEMBRANE PROTEIN YHJD"/>
    <property type="match status" value="1"/>
</dbReference>
<protein>
    <submittedName>
        <fullName evidence="8">YihY/virulence factor BrkB family protein</fullName>
    </submittedName>
</protein>
<dbReference type="Proteomes" id="UP000664398">
    <property type="component" value="Unassembled WGS sequence"/>
</dbReference>
<keyword evidence="2" id="KW-1003">Cell membrane</keyword>
<evidence type="ECO:0000256" key="1">
    <source>
        <dbReference type="ARBA" id="ARBA00004651"/>
    </source>
</evidence>
<evidence type="ECO:0000256" key="5">
    <source>
        <dbReference type="ARBA" id="ARBA00023136"/>
    </source>
</evidence>
<reference evidence="8" key="1">
    <citation type="submission" date="2021-03" db="EMBL/GenBank/DDBJ databases">
        <title>Leucobacter chromiisoli sp. nov., isolated from chromium-containing soil of chemical plant.</title>
        <authorList>
            <person name="Xu Z."/>
        </authorList>
    </citation>
    <scope>NUCLEOTIDE SEQUENCE</scope>
    <source>
        <strain evidence="8">A2</strain>
    </source>
</reference>
<keyword evidence="5 7" id="KW-0472">Membrane</keyword>
<dbReference type="EMBL" id="JAGDYL010000005">
    <property type="protein sequence ID" value="MBO1804584.1"/>
    <property type="molecule type" value="Genomic_DNA"/>
</dbReference>
<feature type="transmembrane region" description="Helical" evidence="7">
    <location>
        <begin position="175"/>
        <end position="205"/>
    </location>
</feature>
<evidence type="ECO:0000256" key="4">
    <source>
        <dbReference type="ARBA" id="ARBA00022989"/>
    </source>
</evidence>
<feature type="transmembrane region" description="Helical" evidence="7">
    <location>
        <begin position="126"/>
        <end position="146"/>
    </location>
</feature>